<protein>
    <submittedName>
        <fullName evidence="1">Uncharacterized protein</fullName>
    </submittedName>
</protein>
<proteinExistence type="predicted"/>
<organism evidence="1 2">
    <name type="scientific">Streptomyces thermogriseus</name>
    <dbReference type="NCBI Taxonomy" id="75292"/>
    <lineage>
        <taxon>Bacteria</taxon>
        <taxon>Bacillati</taxon>
        <taxon>Actinomycetota</taxon>
        <taxon>Actinomycetes</taxon>
        <taxon>Kitasatosporales</taxon>
        <taxon>Streptomycetaceae</taxon>
        <taxon>Streptomyces</taxon>
    </lineage>
</organism>
<gene>
    <name evidence="1" type="ORF">GCM10009564_53400</name>
</gene>
<dbReference type="EMBL" id="BAAAHU010000092">
    <property type="protein sequence ID" value="GAA1016879.1"/>
    <property type="molecule type" value="Genomic_DNA"/>
</dbReference>
<comment type="caution">
    <text evidence="1">The sequence shown here is derived from an EMBL/GenBank/DDBJ whole genome shotgun (WGS) entry which is preliminary data.</text>
</comment>
<evidence type="ECO:0000313" key="2">
    <source>
        <dbReference type="Proteomes" id="UP001501072"/>
    </source>
</evidence>
<name>A0ABN1T6K2_9ACTN</name>
<dbReference type="Proteomes" id="UP001501072">
    <property type="component" value="Unassembled WGS sequence"/>
</dbReference>
<accession>A0ABN1T6K2</accession>
<dbReference type="RefSeq" id="WP_346074393.1">
    <property type="nucleotide sequence ID" value="NZ_BAAAHU010000092.1"/>
</dbReference>
<evidence type="ECO:0000313" key="1">
    <source>
        <dbReference type="EMBL" id="GAA1016879.1"/>
    </source>
</evidence>
<reference evidence="1 2" key="1">
    <citation type="journal article" date="2019" name="Int. J. Syst. Evol. Microbiol.">
        <title>The Global Catalogue of Microorganisms (GCM) 10K type strain sequencing project: providing services to taxonomists for standard genome sequencing and annotation.</title>
        <authorList>
            <consortium name="The Broad Institute Genomics Platform"/>
            <consortium name="The Broad Institute Genome Sequencing Center for Infectious Disease"/>
            <person name="Wu L."/>
            <person name="Ma J."/>
        </authorList>
    </citation>
    <scope>NUCLEOTIDE SEQUENCE [LARGE SCALE GENOMIC DNA]</scope>
    <source>
        <strain evidence="1 2">JCM 11269</strain>
    </source>
</reference>
<keyword evidence="2" id="KW-1185">Reference proteome</keyword>
<sequence>MTNLTVGDLRAALADVPDWAAVEVTYLDDELGIGSSEEIFVDYSRGVLMIEAG</sequence>